<evidence type="ECO:0000313" key="1">
    <source>
        <dbReference type="EMBL" id="GAA1782977.1"/>
    </source>
</evidence>
<accession>A0ABN2LC63</accession>
<keyword evidence="2" id="KW-1185">Reference proteome</keyword>
<dbReference type="RefSeq" id="WP_344030066.1">
    <property type="nucleotide sequence ID" value="NZ_BAAAOB010000001.1"/>
</dbReference>
<sequence>MTRPAPPPDPTPMEIERWEGFGGTWLVESVDDRRCRIALCRCDGGEIVEHFESEDPAIVRWATRRLSPH</sequence>
<dbReference type="EMBL" id="BAAAOB010000001">
    <property type="protein sequence ID" value="GAA1782977.1"/>
    <property type="molecule type" value="Genomic_DNA"/>
</dbReference>
<reference evidence="1 2" key="1">
    <citation type="journal article" date="2019" name="Int. J. Syst. Evol. Microbiol.">
        <title>The Global Catalogue of Microorganisms (GCM) 10K type strain sequencing project: providing services to taxonomists for standard genome sequencing and annotation.</title>
        <authorList>
            <consortium name="The Broad Institute Genomics Platform"/>
            <consortium name="The Broad Institute Genome Sequencing Center for Infectious Disease"/>
            <person name="Wu L."/>
            <person name="Ma J."/>
        </authorList>
    </citation>
    <scope>NUCLEOTIDE SEQUENCE [LARGE SCALE GENOMIC DNA]</scope>
    <source>
        <strain evidence="1 2">JCM 14736</strain>
    </source>
</reference>
<organism evidence="1 2">
    <name type="scientific">Leucobacter iarius</name>
    <dbReference type="NCBI Taxonomy" id="333963"/>
    <lineage>
        <taxon>Bacteria</taxon>
        <taxon>Bacillati</taxon>
        <taxon>Actinomycetota</taxon>
        <taxon>Actinomycetes</taxon>
        <taxon>Micrococcales</taxon>
        <taxon>Microbacteriaceae</taxon>
        <taxon>Leucobacter</taxon>
    </lineage>
</organism>
<comment type="caution">
    <text evidence="1">The sequence shown here is derived from an EMBL/GenBank/DDBJ whole genome shotgun (WGS) entry which is preliminary data.</text>
</comment>
<protein>
    <submittedName>
        <fullName evidence="1">Uncharacterized protein</fullName>
    </submittedName>
</protein>
<name>A0ABN2LC63_9MICO</name>
<proteinExistence type="predicted"/>
<gene>
    <name evidence="1" type="ORF">GCM10009768_09850</name>
</gene>
<dbReference type="Proteomes" id="UP001500851">
    <property type="component" value="Unassembled WGS sequence"/>
</dbReference>
<evidence type="ECO:0000313" key="2">
    <source>
        <dbReference type="Proteomes" id="UP001500851"/>
    </source>
</evidence>